<dbReference type="GO" id="GO:0003700">
    <property type="term" value="F:DNA-binding transcription factor activity"/>
    <property type="evidence" value="ECO:0007669"/>
    <property type="project" value="InterPro"/>
</dbReference>
<protein>
    <submittedName>
        <fullName evidence="2">Putative sigma factor</fullName>
    </submittedName>
</protein>
<dbReference type="Proteomes" id="UP000017980">
    <property type="component" value="Unassembled WGS sequence"/>
</dbReference>
<dbReference type="InterPro" id="IPR007630">
    <property type="entry name" value="RNA_pol_sigma70_r4"/>
</dbReference>
<name>R5X6B6_9FIRM</name>
<dbReference type="Gene3D" id="1.20.140.160">
    <property type="match status" value="1"/>
</dbReference>
<dbReference type="SUPFAM" id="SSF88659">
    <property type="entry name" value="Sigma3 and sigma4 domains of RNA polymerase sigma factors"/>
    <property type="match status" value="1"/>
</dbReference>
<comment type="caution">
    <text evidence="2">The sequence shown here is derived from an EMBL/GenBank/DDBJ whole genome shotgun (WGS) entry which is preliminary data.</text>
</comment>
<organism evidence="2 3">
    <name type="scientific">Intestinibacter bartlettii CAG:1329</name>
    <dbReference type="NCBI Taxonomy" id="1263063"/>
    <lineage>
        <taxon>Bacteria</taxon>
        <taxon>Bacillati</taxon>
        <taxon>Bacillota</taxon>
        <taxon>Clostridia</taxon>
        <taxon>Peptostreptococcales</taxon>
        <taxon>Peptostreptococcaceae</taxon>
        <taxon>Intestinibacter</taxon>
    </lineage>
</organism>
<sequence length="147" mass="17246">MKRDKLFIEAEKRLDRYREDLIIIDNLTILIQAKLDLYSTKGLPGEKAICYDAVKVSKTNACSPIEEWLLNNDKEYDVLITRKSKLVKEVNLMKNALKILNPKELKVIEGRYIDQMTWGEVSRYVKYSESHCKRLRNNAIDKIKKVI</sequence>
<evidence type="ECO:0000313" key="3">
    <source>
        <dbReference type="Proteomes" id="UP000017980"/>
    </source>
</evidence>
<dbReference type="Pfam" id="PF04545">
    <property type="entry name" value="Sigma70_r4"/>
    <property type="match status" value="1"/>
</dbReference>
<feature type="domain" description="RNA polymerase sigma-70 region 4" evidence="1">
    <location>
        <begin position="96"/>
        <end position="145"/>
    </location>
</feature>
<dbReference type="InterPro" id="IPR013324">
    <property type="entry name" value="RNA_pol_sigma_r3/r4-like"/>
</dbReference>
<evidence type="ECO:0000259" key="1">
    <source>
        <dbReference type="Pfam" id="PF04545"/>
    </source>
</evidence>
<dbReference type="EMBL" id="CBBD010000050">
    <property type="protein sequence ID" value="CDA11213.1"/>
    <property type="molecule type" value="Genomic_DNA"/>
</dbReference>
<dbReference type="AlphaFoldDB" id="R5X6B6"/>
<dbReference type="RefSeq" id="WP_022072370.1">
    <property type="nucleotide sequence ID" value="NZ_HF999329.1"/>
</dbReference>
<evidence type="ECO:0000313" key="2">
    <source>
        <dbReference type="EMBL" id="CDA11213.1"/>
    </source>
</evidence>
<proteinExistence type="predicted"/>
<reference evidence="2" key="1">
    <citation type="submission" date="2012-11" db="EMBL/GenBank/DDBJ databases">
        <title>Dependencies among metagenomic species, viruses, plasmids and units of genetic variation.</title>
        <authorList>
            <person name="Nielsen H.B."/>
            <person name="Almeida M."/>
            <person name="Juncker A.S."/>
            <person name="Rasmussen S."/>
            <person name="Li J."/>
            <person name="Sunagawa S."/>
            <person name="Plichta D."/>
            <person name="Gautier L."/>
            <person name="Le Chatelier E."/>
            <person name="Peletier E."/>
            <person name="Bonde I."/>
            <person name="Nielsen T."/>
            <person name="Manichanh C."/>
            <person name="Arumugam M."/>
            <person name="Batto J."/>
            <person name="Santos M.B.Q.D."/>
            <person name="Blom N."/>
            <person name="Borruel N."/>
            <person name="Burgdorf K.S."/>
            <person name="Boumezbeur F."/>
            <person name="Casellas F."/>
            <person name="Dore J."/>
            <person name="Guarner F."/>
            <person name="Hansen T."/>
            <person name="Hildebrand F."/>
            <person name="Kaas R.S."/>
            <person name="Kennedy S."/>
            <person name="Kristiansen K."/>
            <person name="Kultima J.R."/>
            <person name="Leonard P."/>
            <person name="Levenez F."/>
            <person name="Lund O."/>
            <person name="Moumen B."/>
            <person name="Le Paslier D."/>
            <person name="Pons N."/>
            <person name="Pedersen O."/>
            <person name="Prifti E."/>
            <person name="Qin J."/>
            <person name="Raes J."/>
            <person name="Tap J."/>
            <person name="Tims S."/>
            <person name="Ussery D.W."/>
            <person name="Yamada T."/>
            <person name="MetaHit consortium"/>
            <person name="Renault P."/>
            <person name="Sicheritz-Ponten T."/>
            <person name="Bork P."/>
            <person name="Wang J."/>
            <person name="Brunak S."/>
            <person name="Ehrlich S.D."/>
        </authorList>
    </citation>
    <scope>NUCLEOTIDE SEQUENCE [LARGE SCALE GENOMIC DNA]</scope>
</reference>
<accession>R5X6B6</accession>
<gene>
    <name evidence="2" type="ORF">BN488_02240</name>
</gene>
<dbReference type="GO" id="GO:0006352">
    <property type="term" value="P:DNA-templated transcription initiation"/>
    <property type="evidence" value="ECO:0007669"/>
    <property type="project" value="InterPro"/>
</dbReference>